<dbReference type="InterPro" id="IPR036390">
    <property type="entry name" value="WH_DNA-bd_sf"/>
</dbReference>
<evidence type="ECO:0000256" key="2">
    <source>
        <dbReference type="ARBA" id="ARBA00023125"/>
    </source>
</evidence>
<sequence length="221" mass="24654">MYSILTECPLFRGLTEDQIHEVIDGRGDYTLADYRDGELIARRDTAYSGLMIIVRGKVHGEMPAASGRPVTIEPLEAPQLIAPAFLFGGYNKLPIDVVADGDATIMTLHRGYLFELMQSNVLIMSNFIDIISNRANVWSKKIYFLSFRSLKEKAAGYLLGHSTEASPSVEMPDIREIAQYFDATRSAVQTVLAELEKKRLVALSGDRITVLNRKGLEDILK</sequence>
<keyword evidence="7" id="KW-1185">Reference proteome</keyword>
<dbReference type="RefSeq" id="WP_147524768.1">
    <property type="nucleotide sequence ID" value="NZ_CAPH01000018.1"/>
</dbReference>
<reference evidence="6" key="1">
    <citation type="journal article" date="2022" name="Cell">
        <title>Design, construction, and in vivo augmentation of a complex gut microbiome.</title>
        <authorList>
            <person name="Cheng A.G."/>
            <person name="Ho P.Y."/>
            <person name="Aranda-Diaz A."/>
            <person name="Jain S."/>
            <person name="Yu F.B."/>
            <person name="Meng X."/>
            <person name="Wang M."/>
            <person name="Iakiviak M."/>
            <person name="Nagashima K."/>
            <person name="Zhao A."/>
            <person name="Murugkar P."/>
            <person name="Patil A."/>
            <person name="Atabakhsh K."/>
            <person name="Weakley A."/>
            <person name="Yan J."/>
            <person name="Brumbaugh A.R."/>
            <person name="Higginbottom S."/>
            <person name="Dimas A."/>
            <person name="Shiver A.L."/>
            <person name="Deutschbauer A."/>
            <person name="Neff N."/>
            <person name="Sonnenburg J.L."/>
            <person name="Huang K.C."/>
            <person name="Fischbach M.A."/>
        </authorList>
    </citation>
    <scope>NUCLEOTIDE SEQUENCE</scope>
    <source>
        <strain evidence="6">AP11</strain>
    </source>
</reference>
<dbReference type="Gene3D" id="2.60.120.10">
    <property type="entry name" value="Jelly Rolls"/>
    <property type="match status" value="1"/>
</dbReference>
<dbReference type="PROSITE" id="PS50042">
    <property type="entry name" value="CNMP_BINDING_3"/>
    <property type="match status" value="1"/>
</dbReference>
<accession>A0ABY5UWU8</accession>
<dbReference type="PROSITE" id="PS51063">
    <property type="entry name" value="HTH_CRP_2"/>
    <property type="match status" value="1"/>
</dbReference>
<organism evidence="6 7">
    <name type="scientific">Alistipes ihumii AP11</name>
    <dbReference type="NCBI Taxonomy" id="1211813"/>
    <lineage>
        <taxon>Bacteria</taxon>
        <taxon>Pseudomonadati</taxon>
        <taxon>Bacteroidota</taxon>
        <taxon>Bacteroidia</taxon>
        <taxon>Bacteroidales</taxon>
        <taxon>Rikenellaceae</taxon>
        <taxon>Alistipes</taxon>
    </lineage>
</organism>
<dbReference type="InterPro" id="IPR000595">
    <property type="entry name" value="cNMP-bd_dom"/>
</dbReference>
<keyword evidence="3" id="KW-0804">Transcription</keyword>
<dbReference type="SUPFAM" id="SSF51206">
    <property type="entry name" value="cAMP-binding domain-like"/>
    <property type="match status" value="1"/>
</dbReference>
<evidence type="ECO:0000313" key="7">
    <source>
        <dbReference type="Proteomes" id="UP001059295"/>
    </source>
</evidence>
<gene>
    <name evidence="6" type="ORF">NQ491_07530</name>
</gene>
<dbReference type="InterPro" id="IPR014710">
    <property type="entry name" value="RmlC-like_jellyroll"/>
</dbReference>
<keyword evidence="2" id="KW-0238">DNA-binding</keyword>
<name>A0ABY5UWU8_9BACT</name>
<evidence type="ECO:0000256" key="1">
    <source>
        <dbReference type="ARBA" id="ARBA00023015"/>
    </source>
</evidence>
<evidence type="ECO:0000256" key="3">
    <source>
        <dbReference type="ARBA" id="ARBA00023163"/>
    </source>
</evidence>
<dbReference type="SUPFAM" id="SSF46785">
    <property type="entry name" value="Winged helix' DNA-binding domain"/>
    <property type="match status" value="1"/>
</dbReference>
<feature type="domain" description="HTH crp-type" evidence="5">
    <location>
        <begin position="148"/>
        <end position="214"/>
    </location>
</feature>
<dbReference type="EMBL" id="CP102294">
    <property type="protein sequence ID" value="UWN56511.1"/>
    <property type="molecule type" value="Genomic_DNA"/>
</dbReference>
<dbReference type="Proteomes" id="UP001059295">
    <property type="component" value="Chromosome"/>
</dbReference>
<feature type="domain" description="Cyclic nucleotide-binding" evidence="4">
    <location>
        <begin position="10"/>
        <end position="134"/>
    </location>
</feature>
<evidence type="ECO:0000259" key="5">
    <source>
        <dbReference type="PROSITE" id="PS51063"/>
    </source>
</evidence>
<dbReference type="InterPro" id="IPR018490">
    <property type="entry name" value="cNMP-bd_dom_sf"/>
</dbReference>
<keyword evidence="1" id="KW-0805">Transcription regulation</keyword>
<evidence type="ECO:0000313" key="6">
    <source>
        <dbReference type="EMBL" id="UWN56511.1"/>
    </source>
</evidence>
<dbReference type="Pfam" id="PF13545">
    <property type="entry name" value="HTH_Crp_2"/>
    <property type="match status" value="1"/>
</dbReference>
<protein>
    <submittedName>
        <fullName evidence="6">Crp/Fnr family transcriptional regulator</fullName>
    </submittedName>
</protein>
<dbReference type="GeneID" id="82891574"/>
<proteinExistence type="predicted"/>
<dbReference type="InterPro" id="IPR012318">
    <property type="entry name" value="HTH_CRP"/>
</dbReference>
<evidence type="ECO:0000259" key="4">
    <source>
        <dbReference type="PROSITE" id="PS50042"/>
    </source>
</evidence>